<dbReference type="Proteomes" id="UP000663834">
    <property type="component" value="Unassembled WGS sequence"/>
</dbReference>
<accession>A0A814RWG8</accession>
<dbReference type="Proteomes" id="UP000681720">
    <property type="component" value="Unassembled WGS sequence"/>
</dbReference>
<reference evidence="2" key="1">
    <citation type="submission" date="2021-02" db="EMBL/GenBank/DDBJ databases">
        <authorList>
            <person name="Nowell W R."/>
        </authorList>
    </citation>
    <scope>NUCLEOTIDE SEQUENCE</scope>
</reference>
<dbReference type="Proteomes" id="UP000663887">
    <property type="component" value="Unassembled WGS sequence"/>
</dbReference>
<comment type="caution">
    <text evidence="2">The sequence shown here is derived from an EMBL/GenBank/DDBJ whole genome shotgun (WGS) entry which is preliminary data.</text>
</comment>
<evidence type="ECO:0000313" key="6">
    <source>
        <dbReference type="EMBL" id="CAF2183313.1"/>
    </source>
</evidence>
<dbReference type="Proteomes" id="UP000663842">
    <property type="component" value="Unassembled WGS sequence"/>
</dbReference>
<evidence type="ECO:0000313" key="3">
    <source>
        <dbReference type="EMBL" id="CAF1550012.1"/>
    </source>
</evidence>
<dbReference type="Proteomes" id="UP000663824">
    <property type="component" value="Unassembled WGS sequence"/>
</dbReference>
<dbReference type="Proteomes" id="UP000663855">
    <property type="component" value="Unassembled WGS sequence"/>
</dbReference>
<evidence type="ECO:0000313" key="2">
    <source>
        <dbReference type="EMBL" id="CAF1138882.1"/>
    </source>
</evidence>
<evidence type="ECO:0000313" key="9">
    <source>
        <dbReference type="Proteomes" id="UP000663855"/>
    </source>
</evidence>
<dbReference type="Proteomes" id="UP000663856">
    <property type="component" value="Unassembled WGS sequence"/>
</dbReference>
<evidence type="ECO:0000313" key="4">
    <source>
        <dbReference type="EMBL" id="CAF1931495.1"/>
    </source>
</evidence>
<dbReference type="EMBL" id="CAJNRF010015915">
    <property type="protein sequence ID" value="CAF2183313.1"/>
    <property type="molecule type" value="Genomic_DNA"/>
</dbReference>
<dbReference type="EMBL" id="CAJNRE010000780">
    <property type="protein sequence ID" value="CAF1931495.1"/>
    <property type="molecule type" value="Genomic_DNA"/>
</dbReference>
<dbReference type="EMBL" id="CAJOBF010005476">
    <property type="protein sequence ID" value="CAF4176662.1"/>
    <property type="molecule type" value="Genomic_DNA"/>
</dbReference>
<dbReference type="EMBL" id="CAJNRG010002492">
    <property type="protein sequence ID" value="CAF2047906.1"/>
    <property type="molecule type" value="Genomic_DNA"/>
</dbReference>
<name>A0A814RWG8_9BILA</name>
<protein>
    <submittedName>
        <fullName evidence="2">Uncharacterized protein</fullName>
    </submittedName>
</protein>
<evidence type="ECO:0000256" key="1">
    <source>
        <dbReference type="SAM" id="MobiDB-lite"/>
    </source>
</evidence>
<evidence type="ECO:0000313" key="7">
    <source>
        <dbReference type="EMBL" id="CAF3970673.1"/>
    </source>
</evidence>
<dbReference type="EMBL" id="CAJOBJ010003583">
    <property type="protein sequence ID" value="CAF3970673.1"/>
    <property type="molecule type" value="Genomic_DNA"/>
</dbReference>
<dbReference type="EMBL" id="CAJNOW010008944">
    <property type="protein sequence ID" value="CAF1550012.1"/>
    <property type="molecule type" value="Genomic_DNA"/>
</dbReference>
<proteinExistence type="predicted"/>
<feature type="compositionally biased region" description="Polar residues" evidence="1">
    <location>
        <begin position="86"/>
        <end position="102"/>
    </location>
</feature>
<dbReference type="AlphaFoldDB" id="A0A814RWG8"/>
<evidence type="ECO:0000313" key="8">
    <source>
        <dbReference type="EMBL" id="CAF4176662.1"/>
    </source>
</evidence>
<dbReference type="EMBL" id="CAJNOV010003341">
    <property type="protein sequence ID" value="CAF1138882.1"/>
    <property type="molecule type" value="Genomic_DNA"/>
</dbReference>
<feature type="region of interest" description="Disordered" evidence="1">
    <location>
        <begin position="74"/>
        <end position="102"/>
    </location>
</feature>
<gene>
    <name evidence="2" type="ORF">CJN711_LOCUS8942</name>
    <name evidence="7" type="ORF">GIL414_LOCUS10135</name>
    <name evidence="3" type="ORF">KQP761_LOCUS17573</name>
    <name evidence="4" type="ORF">MBJ925_LOCUS4333</name>
    <name evidence="8" type="ORF">UXM345_LOCUS26603</name>
    <name evidence="6" type="ORF">WKI299_LOCUS33575</name>
    <name evidence="5" type="ORF">XDN619_LOCUS7962</name>
</gene>
<organism evidence="2 9">
    <name type="scientific">Rotaria magnacalcarata</name>
    <dbReference type="NCBI Taxonomy" id="392030"/>
    <lineage>
        <taxon>Eukaryota</taxon>
        <taxon>Metazoa</taxon>
        <taxon>Spiralia</taxon>
        <taxon>Gnathifera</taxon>
        <taxon>Rotifera</taxon>
        <taxon>Eurotatoria</taxon>
        <taxon>Bdelloidea</taxon>
        <taxon>Philodinida</taxon>
        <taxon>Philodinidae</taxon>
        <taxon>Rotaria</taxon>
    </lineage>
</organism>
<evidence type="ECO:0000313" key="5">
    <source>
        <dbReference type="EMBL" id="CAF2047906.1"/>
    </source>
</evidence>
<sequence>MNTNNINHQGYWDELPSQTQLRGLIENQEWKRIQQQPKKKGRGGNRSLRRFRMACRAKGLTELKIKMLIERHQANKPIQKRKDDASTWNSSHTINVSMDKSC</sequence>